<dbReference type="Gene3D" id="3.10.310.10">
    <property type="entry name" value="Diaminopimelate Epimerase, Chain A, domain 1"/>
    <property type="match status" value="2"/>
</dbReference>
<sequence>MIPLSRAFRSFCLHHRCLSSLMEVPFSKYEGAGNDFIVVDMTSRISTPLTSGQRLRMCNRKTGIGADGVLVLQQSELPGFTFKLLYYNADGQESSLCGNGSRCSLAFAEQIGLVDFDHAGSHVIKFEACDGSHLGGKMAGGQYFVDIRDVRISDVKRIDEMNYFLNTGSPHHVRFVEHLTQTDVPGIGKEIRWKTYGKEGSNVNFVQMSLQNPRQISVRTFERGVEDETLACGTGAVASAIAAYLRHQYDKKPIGCASSQDPMTTQVLMEGGTLEVAFKLQGNIFSDIRLRGPVRHVFEGNIVV</sequence>
<dbReference type="SUPFAM" id="SSF54506">
    <property type="entry name" value="Diaminopimelate epimerase-like"/>
    <property type="match status" value="2"/>
</dbReference>
<keyword evidence="2" id="KW-0413">Isomerase</keyword>
<organism evidence="3 4">
    <name type="scientific">Littorina saxatilis</name>
    <dbReference type="NCBI Taxonomy" id="31220"/>
    <lineage>
        <taxon>Eukaryota</taxon>
        <taxon>Metazoa</taxon>
        <taxon>Spiralia</taxon>
        <taxon>Lophotrochozoa</taxon>
        <taxon>Mollusca</taxon>
        <taxon>Gastropoda</taxon>
        <taxon>Caenogastropoda</taxon>
        <taxon>Littorinimorpha</taxon>
        <taxon>Littorinoidea</taxon>
        <taxon>Littorinidae</taxon>
        <taxon>Littorina</taxon>
    </lineage>
</organism>
<dbReference type="GO" id="GO:0008837">
    <property type="term" value="F:diaminopimelate epimerase activity"/>
    <property type="evidence" value="ECO:0007669"/>
    <property type="project" value="InterPro"/>
</dbReference>
<accession>A0AAN9B560</accession>
<reference evidence="3 4" key="1">
    <citation type="submission" date="2024-02" db="EMBL/GenBank/DDBJ databases">
        <title>Chromosome-scale genome assembly of the rough periwinkle Littorina saxatilis.</title>
        <authorList>
            <person name="De Jode A."/>
            <person name="Faria R."/>
            <person name="Formenti G."/>
            <person name="Sims Y."/>
            <person name="Smith T.P."/>
            <person name="Tracey A."/>
            <person name="Wood J.M.D."/>
            <person name="Zagrodzka Z.B."/>
            <person name="Johannesson K."/>
            <person name="Butlin R.K."/>
            <person name="Leder E.H."/>
        </authorList>
    </citation>
    <scope>NUCLEOTIDE SEQUENCE [LARGE SCALE GENOMIC DNA]</scope>
    <source>
        <strain evidence="3">Snail1</strain>
        <tissue evidence="3">Muscle</tissue>
    </source>
</reference>
<dbReference type="GO" id="GO:0005829">
    <property type="term" value="C:cytosol"/>
    <property type="evidence" value="ECO:0007669"/>
    <property type="project" value="TreeGrafter"/>
</dbReference>
<dbReference type="GO" id="GO:0009089">
    <property type="term" value="P:lysine biosynthetic process via diaminopimelate"/>
    <property type="evidence" value="ECO:0007669"/>
    <property type="project" value="InterPro"/>
</dbReference>
<evidence type="ECO:0000256" key="1">
    <source>
        <dbReference type="ARBA" id="ARBA00010219"/>
    </source>
</evidence>
<comment type="similarity">
    <text evidence="1">Belongs to the diaminopimelate epimerase family.</text>
</comment>
<evidence type="ECO:0000313" key="4">
    <source>
        <dbReference type="Proteomes" id="UP001374579"/>
    </source>
</evidence>
<keyword evidence="4" id="KW-1185">Reference proteome</keyword>
<dbReference type="Proteomes" id="UP001374579">
    <property type="component" value="Unassembled WGS sequence"/>
</dbReference>
<dbReference type="InterPro" id="IPR001653">
    <property type="entry name" value="DAP_epimerase_DapF"/>
</dbReference>
<proteinExistence type="inferred from homology"/>
<dbReference type="Pfam" id="PF01678">
    <property type="entry name" value="DAP_epimerase"/>
    <property type="match status" value="2"/>
</dbReference>
<evidence type="ECO:0008006" key="5">
    <source>
        <dbReference type="Google" id="ProtNLM"/>
    </source>
</evidence>
<dbReference type="PANTHER" id="PTHR31689:SF0">
    <property type="entry name" value="DIAMINOPIMELATE EPIMERASE"/>
    <property type="match status" value="1"/>
</dbReference>
<gene>
    <name evidence="3" type="ORF">V1264_003238</name>
</gene>
<comment type="caution">
    <text evidence="3">The sequence shown here is derived from an EMBL/GenBank/DDBJ whole genome shotgun (WGS) entry which is preliminary data.</text>
</comment>
<dbReference type="PANTHER" id="PTHR31689">
    <property type="entry name" value="DIAMINOPIMELATE EPIMERASE, CHLOROPLASTIC"/>
    <property type="match status" value="1"/>
</dbReference>
<dbReference type="AlphaFoldDB" id="A0AAN9B560"/>
<evidence type="ECO:0000313" key="3">
    <source>
        <dbReference type="EMBL" id="KAK7099042.1"/>
    </source>
</evidence>
<dbReference type="HAMAP" id="MF_00197">
    <property type="entry name" value="DAP_epimerase"/>
    <property type="match status" value="1"/>
</dbReference>
<protein>
    <recommendedName>
        <fullName evidence="5">Diaminopimelate epimerase</fullName>
    </recommendedName>
</protein>
<dbReference type="NCBIfam" id="TIGR00652">
    <property type="entry name" value="DapF"/>
    <property type="match status" value="1"/>
</dbReference>
<dbReference type="EMBL" id="JBAMIC010000012">
    <property type="protein sequence ID" value="KAK7099042.1"/>
    <property type="molecule type" value="Genomic_DNA"/>
</dbReference>
<name>A0AAN9B560_9CAEN</name>
<evidence type="ECO:0000256" key="2">
    <source>
        <dbReference type="ARBA" id="ARBA00023235"/>
    </source>
</evidence>